<dbReference type="UniPathway" id="UPA00143"/>
<keyword evidence="3" id="KW-1133">Transmembrane helix</keyword>
<dbReference type="RefSeq" id="XP_022983254.1">
    <property type="nucleotide sequence ID" value="XM_023127486.1"/>
</dbReference>
<protein>
    <submittedName>
        <fullName evidence="6">RING-H2 finger protein ATL33-like</fullName>
    </submittedName>
</protein>
<feature type="region of interest" description="Disordered" evidence="2">
    <location>
        <begin position="1"/>
        <end position="20"/>
    </location>
</feature>
<keyword evidence="3" id="KW-0812">Transmembrane</keyword>
<dbReference type="GeneID" id="111481888"/>
<feature type="transmembrane region" description="Helical" evidence="3">
    <location>
        <begin position="32"/>
        <end position="53"/>
    </location>
</feature>
<evidence type="ECO:0000256" key="1">
    <source>
        <dbReference type="PROSITE-ProRule" id="PRU00175"/>
    </source>
</evidence>
<keyword evidence="5" id="KW-1185">Reference proteome</keyword>
<evidence type="ECO:0000313" key="6">
    <source>
        <dbReference type="RefSeq" id="XP_022983254.1"/>
    </source>
</evidence>
<dbReference type="CDD" id="cd16461">
    <property type="entry name" value="RING-H2_EL5-like"/>
    <property type="match status" value="1"/>
</dbReference>
<keyword evidence="1" id="KW-0479">Metal-binding</keyword>
<dbReference type="GO" id="GO:0016567">
    <property type="term" value="P:protein ubiquitination"/>
    <property type="evidence" value="ECO:0007669"/>
    <property type="project" value="UniProtKB-UniPathway"/>
</dbReference>
<evidence type="ECO:0000259" key="4">
    <source>
        <dbReference type="PROSITE" id="PS50089"/>
    </source>
</evidence>
<dbReference type="PANTHER" id="PTHR45676:SF88">
    <property type="entry name" value="RING-H2 FINGER PROTEIN ATL33"/>
    <property type="match status" value="1"/>
</dbReference>
<dbReference type="InterPro" id="IPR013083">
    <property type="entry name" value="Znf_RING/FYVE/PHD"/>
</dbReference>
<dbReference type="GO" id="GO:0008270">
    <property type="term" value="F:zinc ion binding"/>
    <property type="evidence" value="ECO:0007669"/>
    <property type="project" value="UniProtKB-KW"/>
</dbReference>
<sequence length="187" mass="20706">MSQMDSSAALMNRSTPPHPMTHRTNDFSPFEFILGLVAVIAIPALVYSFFFAIKCPPGLLRLWRRRSARLSGAPVAVVAGNRSSYSDVAATFKYNKDEVGKEVGNECPVCLSAFVDGEEIRQLIACKHSFHVDCIDMWFYSHPNCPVCRAEIVIAVKRPINNRAPRRPAASRSDDFHQGLPDAGNLV</sequence>
<dbReference type="OrthoDB" id="8062037at2759"/>
<accession>A0A6J1J6T6</accession>
<dbReference type="InterPro" id="IPR001841">
    <property type="entry name" value="Znf_RING"/>
</dbReference>
<dbReference type="AlphaFoldDB" id="A0A6J1J6T6"/>
<dbReference type="SUPFAM" id="SSF57850">
    <property type="entry name" value="RING/U-box"/>
    <property type="match status" value="1"/>
</dbReference>
<organism evidence="5 6">
    <name type="scientific">Cucurbita maxima</name>
    <name type="common">Pumpkin</name>
    <name type="synonym">Winter squash</name>
    <dbReference type="NCBI Taxonomy" id="3661"/>
    <lineage>
        <taxon>Eukaryota</taxon>
        <taxon>Viridiplantae</taxon>
        <taxon>Streptophyta</taxon>
        <taxon>Embryophyta</taxon>
        <taxon>Tracheophyta</taxon>
        <taxon>Spermatophyta</taxon>
        <taxon>Magnoliopsida</taxon>
        <taxon>eudicotyledons</taxon>
        <taxon>Gunneridae</taxon>
        <taxon>Pentapetalae</taxon>
        <taxon>rosids</taxon>
        <taxon>fabids</taxon>
        <taxon>Cucurbitales</taxon>
        <taxon>Cucurbitaceae</taxon>
        <taxon>Cucurbiteae</taxon>
        <taxon>Cucurbita</taxon>
    </lineage>
</organism>
<name>A0A6J1J6T6_CUCMA</name>
<feature type="domain" description="RING-type" evidence="4">
    <location>
        <begin position="107"/>
        <end position="149"/>
    </location>
</feature>
<dbReference type="Pfam" id="PF13639">
    <property type="entry name" value="zf-RING_2"/>
    <property type="match status" value="1"/>
</dbReference>
<dbReference type="SMART" id="SM00184">
    <property type="entry name" value="RING"/>
    <property type="match status" value="1"/>
</dbReference>
<feature type="region of interest" description="Disordered" evidence="2">
    <location>
        <begin position="164"/>
        <end position="187"/>
    </location>
</feature>
<keyword evidence="1" id="KW-0862">Zinc</keyword>
<keyword evidence="1" id="KW-0863">Zinc-finger</keyword>
<evidence type="ECO:0000256" key="3">
    <source>
        <dbReference type="SAM" id="Phobius"/>
    </source>
</evidence>
<dbReference type="KEGG" id="cmax:111481888"/>
<evidence type="ECO:0000256" key="2">
    <source>
        <dbReference type="SAM" id="MobiDB-lite"/>
    </source>
</evidence>
<gene>
    <name evidence="6" type="primary">LOC111481888</name>
</gene>
<evidence type="ECO:0000313" key="5">
    <source>
        <dbReference type="Proteomes" id="UP000504608"/>
    </source>
</evidence>
<dbReference type="PANTHER" id="PTHR45676">
    <property type="entry name" value="RING-H2 FINGER PROTEIN ATL51-RELATED"/>
    <property type="match status" value="1"/>
</dbReference>
<keyword evidence="3" id="KW-0472">Membrane</keyword>
<proteinExistence type="predicted"/>
<dbReference type="Gene3D" id="3.30.40.10">
    <property type="entry name" value="Zinc/RING finger domain, C3HC4 (zinc finger)"/>
    <property type="match status" value="1"/>
</dbReference>
<reference evidence="6" key="1">
    <citation type="submission" date="2025-08" db="UniProtKB">
        <authorList>
            <consortium name="RefSeq"/>
        </authorList>
    </citation>
    <scope>IDENTIFICATION</scope>
    <source>
        <tissue evidence="6">Young leaves</tissue>
    </source>
</reference>
<dbReference type="Proteomes" id="UP000504608">
    <property type="component" value="Unplaced"/>
</dbReference>
<dbReference type="PROSITE" id="PS50089">
    <property type="entry name" value="ZF_RING_2"/>
    <property type="match status" value="1"/>
</dbReference>